<feature type="region of interest" description="Disordered" evidence="1">
    <location>
        <begin position="1"/>
        <end position="20"/>
    </location>
</feature>
<dbReference type="AlphaFoldDB" id="M1DUL2"/>
<dbReference type="EnsemblPlants" id="PGSC0003DMT400094659">
    <property type="protein sequence ID" value="PGSC0003DMT400094659"/>
    <property type="gene ID" value="PGSC0003DMG400044230"/>
</dbReference>
<feature type="compositionally biased region" description="Basic and acidic residues" evidence="1">
    <location>
        <begin position="50"/>
        <end position="60"/>
    </location>
</feature>
<reference evidence="3" key="1">
    <citation type="journal article" date="2011" name="Nature">
        <title>Genome sequence and analysis of the tuber crop potato.</title>
        <authorList>
            <consortium name="The Potato Genome Sequencing Consortium"/>
        </authorList>
    </citation>
    <scope>NUCLEOTIDE SEQUENCE [LARGE SCALE GENOMIC DNA]</scope>
    <source>
        <strain evidence="3">cv. DM1-3 516 R44</strain>
    </source>
</reference>
<organism evidence="2 3">
    <name type="scientific">Solanum tuberosum</name>
    <name type="common">Potato</name>
    <dbReference type="NCBI Taxonomy" id="4113"/>
    <lineage>
        <taxon>Eukaryota</taxon>
        <taxon>Viridiplantae</taxon>
        <taxon>Streptophyta</taxon>
        <taxon>Embryophyta</taxon>
        <taxon>Tracheophyta</taxon>
        <taxon>Spermatophyta</taxon>
        <taxon>Magnoliopsida</taxon>
        <taxon>eudicotyledons</taxon>
        <taxon>Gunneridae</taxon>
        <taxon>Pentapetalae</taxon>
        <taxon>asterids</taxon>
        <taxon>lamiids</taxon>
        <taxon>Solanales</taxon>
        <taxon>Solanaceae</taxon>
        <taxon>Solanoideae</taxon>
        <taxon>Solaneae</taxon>
        <taxon>Solanum</taxon>
    </lineage>
</organism>
<feature type="compositionally biased region" description="Polar residues" evidence="1">
    <location>
        <begin position="1"/>
        <end position="12"/>
    </location>
</feature>
<keyword evidence="3" id="KW-1185">Reference proteome</keyword>
<reference evidence="2" key="2">
    <citation type="submission" date="2015-06" db="UniProtKB">
        <authorList>
            <consortium name="EnsemblPlants"/>
        </authorList>
    </citation>
    <scope>IDENTIFICATION</scope>
    <source>
        <strain evidence="2">DM1-3 516 R44</strain>
    </source>
</reference>
<dbReference type="Proteomes" id="UP000011115">
    <property type="component" value="Unassembled WGS sequence"/>
</dbReference>
<name>M1DUL2_SOLTU</name>
<dbReference type="InParanoid" id="M1DUL2"/>
<dbReference type="Gramene" id="PGSC0003DMT400094659">
    <property type="protein sequence ID" value="PGSC0003DMT400094659"/>
    <property type="gene ID" value="PGSC0003DMG400044230"/>
</dbReference>
<dbReference type="PaxDb" id="4113-PGSC0003DMT400094659"/>
<sequence>MLQQFQDGNMQDGSVADSIPTNRAANFAEISSVVAKEENTPAHDSCFPSNEKDPVVDDRNNVSAHTSKLGHVPSVK</sequence>
<evidence type="ECO:0000313" key="2">
    <source>
        <dbReference type="EnsemblPlants" id="PGSC0003DMT400094659"/>
    </source>
</evidence>
<proteinExistence type="predicted"/>
<protein>
    <submittedName>
        <fullName evidence="2">Uncharacterized protein</fullName>
    </submittedName>
</protein>
<feature type="region of interest" description="Disordered" evidence="1">
    <location>
        <begin position="37"/>
        <end position="76"/>
    </location>
</feature>
<evidence type="ECO:0000313" key="3">
    <source>
        <dbReference type="Proteomes" id="UP000011115"/>
    </source>
</evidence>
<accession>M1DUL2</accession>
<evidence type="ECO:0000256" key="1">
    <source>
        <dbReference type="SAM" id="MobiDB-lite"/>
    </source>
</evidence>
<dbReference type="HOGENOM" id="CLU_2659359_0_0_1"/>